<dbReference type="FunFam" id="3.40.50.1820:FF:000068">
    <property type="entry name" value="Lipid droplet associated hydrolase"/>
    <property type="match status" value="1"/>
</dbReference>
<evidence type="ECO:0000256" key="4">
    <source>
        <dbReference type="ARBA" id="ARBA00019242"/>
    </source>
</evidence>
<dbReference type="AlphaFoldDB" id="A0AAQ4P965"/>
<organism evidence="11 12">
    <name type="scientific">Gasterosteus aculeatus aculeatus</name>
    <name type="common">three-spined stickleback</name>
    <dbReference type="NCBI Taxonomy" id="481459"/>
    <lineage>
        <taxon>Eukaryota</taxon>
        <taxon>Metazoa</taxon>
        <taxon>Chordata</taxon>
        <taxon>Craniata</taxon>
        <taxon>Vertebrata</taxon>
        <taxon>Euteleostomi</taxon>
        <taxon>Actinopterygii</taxon>
        <taxon>Neopterygii</taxon>
        <taxon>Teleostei</taxon>
        <taxon>Neoteleostei</taxon>
        <taxon>Acanthomorphata</taxon>
        <taxon>Eupercaria</taxon>
        <taxon>Perciformes</taxon>
        <taxon>Cottioidei</taxon>
        <taxon>Gasterosteales</taxon>
        <taxon>Gasterosteidae</taxon>
        <taxon>Gasterosteus</taxon>
    </lineage>
</organism>
<evidence type="ECO:0000256" key="7">
    <source>
        <dbReference type="ARBA" id="ARBA00022824"/>
    </source>
</evidence>
<dbReference type="Gene3D" id="3.40.50.1820">
    <property type="entry name" value="alpha/beta hydrolase"/>
    <property type="match status" value="1"/>
</dbReference>
<reference evidence="11" key="3">
    <citation type="submission" date="2025-09" db="UniProtKB">
        <authorList>
            <consortium name="Ensembl"/>
        </authorList>
    </citation>
    <scope>IDENTIFICATION</scope>
</reference>
<sequence>MASVATRLAKQKNLKVEELKGAREEEEEGDKEQNVLSFYSDRVALIFCVIHTGNPGVVGFYRTFMQTLYSMFGCCHPVWAVSHAGHCEPPHSMDMVEDNFSAAKRDVFGLNGQIEHKLAFIRRHVPRETSLVLVGHSIGCYIILDIMKRNPKLKIIKAVLLFPTIERMAETPQGKVMTPVLCHMRYLAYLPVFLLSLLPAALQEGLIRLVQPTVALLSGNCAVNAMYMGGQEMRTVMERDNITIEKNIDKLLFYYGASDHWCPVQYYHDIKQDFPRGNFRLCENRFRHAFVLDAGGDVARMLFKWLRGDVRTWTLADVDSG</sequence>
<dbReference type="EC" id="3.1.1.13" evidence="9"/>
<comment type="catalytic activity">
    <reaction evidence="10">
        <text>a cholesterol ester + H2O = cholesterol + a fatty acid + H(+)</text>
        <dbReference type="Rhea" id="RHEA:36403"/>
        <dbReference type="ChEBI" id="CHEBI:15377"/>
        <dbReference type="ChEBI" id="CHEBI:15378"/>
        <dbReference type="ChEBI" id="CHEBI:16113"/>
        <dbReference type="ChEBI" id="CHEBI:17002"/>
        <dbReference type="ChEBI" id="CHEBI:28868"/>
        <dbReference type="EC" id="3.1.1.13"/>
    </reaction>
    <physiologicalReaction direction="left-to-right" evidence="10">
        <dbReference type="Rhea" id="RHEA:36404"/>
    </physiologicalReaction>
</comment>
<comment type="similarity">
    <text evidence="3">Belongs to the AB hydrolase superfamily. LDAH family.</text>
</comment>
<evidence type="ECO:0000256" key="10">
    <source>
        <dbReference type="ARBA" id="ARBA00049527"/>
    </source>
</evidence>
<dbReference type="GO" id="GO:0160077">
    <property type="term" value="P:lipid droplet fusion"/>
    <property type="evidence" value="ECO:0007669"/>
    <property type="project" value="UniProtKB-ARBA"/>
</dbReference>
<evidence type="ECO:0000256" key="8">
    <source>
        <dbReference type="ARBA" id="ARBA00031924"/>
    </source>
</evidence>
<keyword evidence="7" id="KW-0256">Endoplasmic reticulum</keyword>
<proteinExistence type="inferred from homology"/>
<dbReference type="GO" id="GO:0005811">
    <property type="term" value="C:lipid droplet"/>
    <property type="evidence" value="ECO:0007669"/>
    <property type="project" value="UniProtKB-SubCell"/>
</dbReference>
<dbReference type="PANTHER" id="PTHR13390">
    <property type="entry name" value="LIPASE"/>
    <property type="match status" value="1"/>
</dbReference>
<reference evidence="11" key="2">
    <citation type="submission" date="2025-08" db="UniProtKB">
        <authorList>
            <consortium name="Ensembl"/>
        </authorList>
    </citation>
    <scope>IDENTIFICATION</scope>
</reference>
<evidence type="ECO:0000256" key="1">
    <source>
        <dbReference type="ARBA" id="ARBA00004240"/>
    </source>
</evidence>
<evidence type="ECO:0000313" key="12">
    <source>
        <dbReference type="Proteomes" id="UP000007635"/>
    </source>
</evidence>
<accession>A0AAQ4P965</accession>
<dbReference type="Pfam" id="PF10230">
    <property type="entry name" value="LIDHydrolase"/>
    <property type="match status" value="1"/>
</dbReference>
<name>A0AAQ4P965_GASAC</name>
<evidence type="ECO:0000313" key="11">
    <source>
        <dbReference type="Ensembl" id="ENSGACP00000035344.1"/>
    </source>
</evidence>
<dbReference type="Proteomes" id="UP000007635">
    <property type="component" value="Unassembled WGS sequence"/>
</dbReference>
<dbReference type="GO" id="GO:0035356">
    <property type="term" value="P:intracellular triglyceride homeostasis"/>
    <property type="evidence" value="ECO:0007669"/>
    <property type="project" value="UniProtKB-ARBA"/>
</dbReference>
<reference evidence="11 12" key="1">
    <citation type="journal article" date="2021" name="G3 (Bethesda)">
        <title>Improved contiguity of the threespine stickleback genome using long-read sequencing.</title>
        <authorList>
            <person name="Nath S."/>
            <person name="Shaw D.E."/>
            <person name="White M.A."/>
        </authorList>
    </citation>
    <scope>NUCLEOTIDE SEQUENCE [LARGE SCALE GENOMIC DNA]</scope>
    <source>
        <strain evidence="11 12">Lake Benthic</strain>
    </source>
</reference>
<dbReference type="SUPFAM" id="SSF53474">
    <property type="entry name" value="alpha/beta-Hydrolases"/>
    <property type="match status" value="1"/>
</dbReference>
<dbReference type="GO" id="GO:0004771">
    <property type="term" value="F:sterol ester esterase activity"/>
    <property type="evidence" value="ECO:0007669"/>
    <property type="project" value="UniProtKB-EC"/>
</dbReference>
<protein>
    <recommendedName>
        <fullName evidence="4">Lipid droplet-associated hydrolase</fullName>
        <ecNumber evidence="9">3.1.1.13</ecNumber>
    </recommendedName>
    <alternativeName>
        <fullName evidence="8">Lipid droplet-associated serine hydrolase</fullName>
    </alternativeName>
</protein>
<keyword evidence="12" id="KW-1185">Reference proteome</keyword>
<dbReference type="InterPro" id="IPR019363">
    <property type="entry name" value="LDAH"/>
</dbReference>
<dbReference type="GO" id="GO:0042632">
    <property type="term" value="P:cholesterol homeostasis"/>
    <property type="evidence" value="ECO:0007669"/>
    <property type="project" value="UniProtKB-ARBA"/>
</dbReference>
<evidence type="ECO:0000256" key="9">
    <source>
        <dbReference type="ARBA" id="ARBA00039150"/>
    </source>
</evidence>
<dbReference type="PANTHER" id="PTHR13390:SF0">
    <property type="entry name" value="LIPID DROPLET-ASSOCIATED HYDROLASE"/>
    <property type="match status" value="1"/>
</dbReference>
<evidence type="ECO:0000256" key="3">
    <source>
        <dbReference type="ARBA" id="ARBA00008300"/>
    </source>
</evidence>
<keyword evidence="5" id="KW-0551">Lipid droplet</keyword>
<dbReference type="GeneTree" id="ENSGT00390000009688"/>
<evidence type="ECO:0000256" key="2">
    <source>
        <dbReference type="ARBA" id="ARBA00004502"/>
    </source>
</evidence>
<comment type="subcellular location">
    <subcellularLocation>
        <location evidence="1">Endoplasmic reticulum</location>
    </subcellularLocation>
    <subcellularLocation>
        <location evidence="2">Lipid droplet</location>
    </subcellularLocation>
</comment>
<dbReference type="GO" id="GO:0019915">
    <property type="term" value="P:lipid storage"/>
    <property type="evidence" value="ECO:0007669"/>
    <property type="project" value="InterPro"/>
</dbReference>
<dbReference type="GO" id="GO:0005783">
    <property type="term" value="C:endoplasmic reticulum"/>
    <property type="evidence" value="ECO:0007669"/>
    <property type="project" value="UniProtKB-SubCell"/>
</dbReference>
<dbReference type="Ensembl" id="ENSGACT00000070187.1">
    <property type="protein sequence ID" value="ENSGACP00000035344.1"/>
    <property type="gene ID" value="ENSGACG00000013376.2"/>
</dbReference>
<evidence type="ECO:0000256" key="6">
    <source>
        <dbReference type="ARBA" id="ARBA00022801"/>
    </source>
</evidence>
<evidence type="ECO:0000256" key="5">
    <source>
        <dbReference type="ARBA" id="ARBA00022677"/>
    </source>
</evidence>
<dbReference type="InterPro" id="IPR029058">
    <property type="entry name" value="AB_hydrolase_fold"/>
</dbReference>
<keyword evidence="6" id="KW-0378">Hydrolase</keyword>